<keyword evidence="2" id="KW-1185">Reference proteome</keyword>
<dbReference type="KEGG" id="pseg:D3H65_18240"/>
<reference evidence="1 2" key="1">
    <citation type="submission" date="2018-09" db="EMBL/GenBank/DDBJ databases">
        <title>Genome sequencing of strain 6GH32-13.</title>
        <authorList>
            <person name="Weon H.-Y."/>
            <person name="Heo J."/>
            <person name="Kwon S.-W."/>
        </authorList>
    </citation>
    <scope>NUCLEOTIDE SEQUENCE [LARGE SCALE GENOMIC DNA]</scope>
    <source>
        <strain evidence="1 2">5GH32-13</strain>
    </source>
</reference>
<protein>
    <submittedName>
        <fullName evidence="1">Uncharacterized protein</fullName>
    </submittedName>
</protein>
<sequence length="72" mass="8037">MRFLVLIVVLLVTSFFVPRGAKEEQAAAGPVHYEYSAGQMETAGAVERERDDDYDGIIESSGMLNRLELLNF</sequence>
<gene>
    <name evidence="1" type="ORF">D3H65_18240</name>
</gene>
<accession>A0A3B7MMR2</accession>
<name>A0A3B7MMR2_9BACT</name>
<dbReference type="EMBL" id="CP032157">
    <property type="protein sequence ID" value="AXY75804.1"/>
    <property type="molecule type" value="Genomic_DNA"/>
</dbReference>
<organism evidence="1 2">
    <name type="scientific">Paraflavitalea soli</name>
    <dbReference type="NCBI Taxonomy" id="2315862"/>
    <lineage>
        <taxon>Bacteria</taxon>
        <taxon>Pseudomonadati</taxon>
        <taxon>Bacteroidota</taxon>
        <taxon>Chitinophagia</taxon>
        <taxon>Chitinophagales</taxon>
        <taxon>Chitinophagaceae</taxon>
        <taxon>Paraflavitalea</taxon>
    </lineage>
</organism>
<evidence type="ECO:0000313" key="2">
    <source>
        <dbReference type="Proteomes" id="UP000263900"/>
    </source>
</evidence>
<proteinExistence type="predicted"/>
<dbReference type="AlphaFoldDB" id="A0A3B7MMR2"/>
<evidence type="ECO:0000313" key="1">
    <source>
        <dbReference type="EMBL" id="AXY75804.1"/>
    </source>
</evidence>
<dbReference type="RefSeq" id="WP_119051685.1">
    <property type="nucleotide sequence ID" value="NZ_CP032157.1"/>
</dbReference>
<dbReference type="Proteomes" id="UP000263900">
    <property type="component" value="Chromosome"/>
</dbReference>